<dbReference type="Pfam" id="PF13193">
    <property type="entry name" value="AMP-binding_C"/>
    <property type="match status" value="2"/>
</dbReference>
<dbReference type="InterPro" id="IPR009081">
    <property type="entry name" value="PP-bd_ACP"/>
</dbReference>
<dbReference type="Pfam" id="PF00550">
    <property type="entry name" value="PP-binding"/>
    <property type="match status" value="3"/>
</dbReference>
<dbReference type="EMBL" id="VMSD01000001">
    <property type="protein sequence ID" value="KAF0849422.1"/>
    <property type="molecule type" value="Genomic_DNA"/>
</dbReference>
<dbReference type="Gene3D" id="3.40.50.150">
    <property type="entry name" value="Vaccinia Virus protein VP39"/>
    <property type="match status" value="1"/>
</dbReference>
<organism evidence="6 7">
    <name type="scientific">Nocardia caishijiensis</name>
    <dbReference type="NCBI Taxonomy" id="184756"/>
    <lineage>
        <taxon>Bacteria</taxon>
        <taxon>Bacillati</taxon>
        <taxon>Actinomycetota</taxon>
        <taxon>Actinomycetes</taxon>
        <taxon>Mycobacteriales</taxon>
        <taxon>Nocardiaceae</taxon>
        <taxon>Nocardia</taxon>
    </lineage>
</organism>
<dbReference type="SUPFAM" id="SSF52777">
    <property type="entry name" value="CoA-dependent acyltransferases"/>
    <property type="match status" value="4"/>
</dbReference>
<dbReference type="Gene3D" id="1.10.1200.10">
    <property type="entry name" value="ACP-like"/>
    <property type="match status" value="2"/>
</dbReference>
<dbReference type="Gene3D" id="3.30.559.30">
    <property type="entry name" value="Nonribosomal peptide synthetase, condensation domain"/>
    <property type="match status" value="2"/>
</dbReference>
<evidence type="ECO:0000256" key="3">
    <source>
        <dbReference type="ARBA" id="ARBA00022553"/>
    </source>
</evidence>
<dbReference type="InterPro" id="IPR010071">
    <property type="entry name" value="AA_adenyl_dom"/>
</dbReference>
<accession>A0ABQ6YUE8</accession>
<dbReference type="SUPFAM" id="SSF47336">
    <property type="entry name" value="ACP-like"/>
    <property type="match status" value="3"/>
</dbReference>
<dbReference type="Pfam" id="PF08242">
    <property type="entry name" value="Methyltransf_12"/>
    <property type="match status" value="1"/>
</dbReference>
<dbReference type="RefSeq" id="WP_067978241.1">
    <property type="nucleotide sequence ID" value="NZ_VMSD01000001.1"/>
</dbReference>
<evidence type="ECO:0000259" key="5">
    <source>
        <dbReference type="PROSITE" id="PS50075"/>
    </source>
</evidence>
<dbReference type="InterPro" id="IPR013217">
    <property type="entry name" value="Methyltransf_12"/>
</dbReference>
<feature type="domain" description="Carrier" evidence="5">
    <location>
        <begin position="944"/>
        <end position="1019"/>
    </location>
</feature>
<evidence type="ECO:0000256" key="2">
    <source>
        <dbReference type="ARBA" id="ARBA00022450"/>
    </source>
</evidence>
<dbReference type="Pfam" id="PF00975">
    <property type="entry name" value="Thioesterase"/>
    <property type="match status" value="1"/>
</dbReference>
<dbReference type="SUPFAM" id="SSF56801">
    <property type="entry name" value="Acetyl-CoA synthetase-like"/>
    <property type="match status" value="3"/>
</dbReference>
<dbReference type="CDD" id="cd05930">
    <property type="entry name" value="A_NRPS"/>
    <property type="match status" value="2"/>
</dbReference>
<dbReference type="Gene3D" id="3.30.300.30">
    <property type="match status" value="4"/>
</dbReference>
<dbReference type="Gene3D" id="3.30.559.10">
    <property type="entry name" value="Chloramphenicol acetyltransferase-like domain"/>
    <property type="match status" value="2"/>
</dbReference>
<dbReference type="PROSITE" id="PS00012">
    <property type="entry name" value="PHOSPHOPANTETHEINE"/>
    <property type="match status" value="3"/>
</dbReference>
<dbReference type="Gene3D" id="2.30.38.10">
    <property type="entry name" value="Luciferase, Domain 3"/>
    <property type="match status" value="3"/>
</dbReference>
<keyword evidence="4" id="KW-0677">Repeat</keyword>
<dbReference type="InterPro" id="IPR029063">
    <property type="entry name" value="SAM-dependent_MTases_sf"/>
</dbReference>
<dbReference type="Gene3D" id="3.40.50.1820">
    <property type="entry name" value="alpha/beta hydrolase"/>
    <property type="match status" value="1"/>
</dbReference>
<dbReference type="PANTHER" id="PTHR45527">
    <property type="entry name" value="NONRIBOSOMAL PEPTIDE SYNTHETASE"/>
    <property type="match status" value="1"/>
</dbReference>
<dbReference type="InterPro" id="IPR023213">
    <property type="entry name" value="CAT-like_dom_sf"/>
</dbReference>
<feature type="domain" description="Carrier" evidence="5">
    <location>
        <begin position="1976"/>
        <end position="2051"/>
    </location>
</feature>
<dbReference type="InterPro" id="IPR001242">
    <property type="entry name" value="Condensation_dom"/>
</dbReference>
<keyword evidence="2" id="KW-0596">Phosphopantetheine</keyword>
<dbReference type="InterPro" id="IPR020845">
    <property type="entry name" value="AMP-binding_CS"/>
</dbReference>
<dbReference type="Gene3D" id="3.40.50.980">
    <property type="match status" value="6"/>
</dbReference>
<dbReference type="CDD" id="cd02440">
    <property type="entry name" value="AdoMet_MTases"/>
    <property type="match status" value="1"/>
</dbReference>
<dbReference type="NCBIfam" id="NF003417">
    <property type="entry name" value="PRK04813.1"/>
    <property type="match status" value="4"/>
</dbReference>
<sequence>MSRNESDWLSAEFIESGSGGLSVADLLGGAGETTARQPTVVDLFESRVAATPNAVAVIHAGEEYLYHQLDASANRLARALAAEGAGHDRVVAVAVDRSYQLVVALLAVLKAGAAYLPLDLAHAGERLDYVLADADPVVVVTTSEIRAVVPSIGSWPTILVDAGVEPHRDEIADHARGGRQRPDNLAYVIYTSGSTGRPKGVAITHRNLTHLLDQDLTVGPGDRMLVHSSLAFDASVFELWPALLGGGGVVLATDAAFDAGQLTKWVAESSVSAVFVTPGLLDVLIEQLTSIDRGGLVGLERLTVGGDVLTGSAANRVRAALPGVRVSNAYGPTEATVCSTAYVVPDEVDAAGTVPIGSPIANTRAYVLDEWLRPMPVGAAGELYLGGPGLARGYLGRAGLTASRFVADPFGPAGERLYRTGDVVRWRKTGDLEYVERADSQVKIRGFRIELGEVESTLLRHPGVGQAVATSWETATGSRLVAYVVAGGSASERDADREDEIVAEWRAAYETLYADPGNAFDANASTSTSFGADFSGWNSSYTGSPIPIAEMLEWRAETVAAILRLRPKRILEIGVGSGLVLAEVAPHVEEYHGTDISHSAITALTDALSELDAPWVANVRLTTGAAHEQAAFTPGYFDVIVLNSVAQYFPNARYLLEVIAGAMRLLTDDGAIFVGDIRNASTQRLFHTGIARARHPEYDGTKLRDVVERALGAERELTVAPEFFAGIGGAIADVAGVRIELKHGSYDNELSRYRYDVVLTKRRSHSVADAPSFAYAGLADLMNRIGTATTAVRVTDIPRDGLIDDLRYAITIGSVGRTASTPDAHGLSPTRLRELGAELGMTVFVTWSHTAGCMDAVFVANHAQPITDVYRARDSLMAPTAYTNNPAGALDANQLRRFVAARLPEFMVPATIVVLDRLPLTTSGKVDRTALPEPVIAASGAYREPSDESERAIAAIFAEVLGVDRVGADDSFFDLGGHSLSAMRLIARVRSVLGIELPITTVFEAPTVADLAAALDRGARVRPPMRVFDRPTVVPLSFAQQRMWFLFRVNGPSPTYNIPFAVRLTGPVDVAAVRAAIGDVVGRHEALRTLFPEVDGVGAQQVLDHADIPITVTDFSESAAVALATHSFDLSHEIPLRAGIFEVTAQQWIVVLVMHHIAGDGGSVAPLARDLLVAYAARRHGNAPSWPALAWQYVDYTLWQRELLGDPADPTSLLSRQSAYWETELAGIPDAMELPSDRPRPAVASHRGDAIEFGISAPVRERLVELARSSRSTVSMVLQAALSMLLSRMGAGTDIVLGAPAAGRTDDALTDLVGFFVNTWVLRVDTTGDPSFLELLDRVREKAVAAYANQDLPFETLVERLNPTRTAAHHPVFQVALAFQNNPLPDTELARTLIPELTVEPLPAATGVARFDLWFNIGEVPDGLAGSVEFATDLFDRVTVEAIAARFVRTIEQVAADATIRLRDIELLDHGERELILRTWNDTAVPIDPRMTIVDAFERQVAASPDAVAVVCADVDYTYRRLDSDANALADRLSAAGVGPDDLVAVAIRRSFELIVALVGVLKAGAAYLPIDPADTSERVDLILADAGPVVLVTCQSTVTCSDELPVIDLGAVLDAPHPGATRARPRADNLAYVVYTSGSTGEPKGVAVRHASLNAFARSPMWDGERDFLVRSSMAFDASIYEIWVPLANGGRLVVVDEPTSGHTATDVFLTTQLFETLVELDSDFFDDVTEAWVGGEKARADVFARAVRRWPNTRFVHAYGPTETTVFATAYRAESTVGEAIPIGKPIPNARVYVLDCWLRPVPVGVTGELYIGGAGVARGYHCRPGPTASRFIADPFDELGGRLYRSGDLVRWTRAGDLEFVGRSDDQVKIRGFRVEPGEVVAALLRHENVARAAVLAREPAGGGAKQLIGYVVPSSSGLDTGEIKAFLATQLPDFLVPAAIVTLDRLPLTTSGKLDRAGLPIPAFASGHGYREPTGSVEQCIATLFAEVLAVDRVGADDSFFELGGHSLAAMRLIARVRTELAVELPIRVIFEAPTVARLAAALDRGVPVRSPLRVVDRPDAVPLSFAQQRLWFLFRLHGPSATYNIPMAVRLIGPVELPALRSAINDVVARHEALRTVFVEVDGVAAQRVVDRAEVPVLITELTADAVIDTVDHRFDLTGEIPIRAALLRNGSDTEWVVVLVVHHIAGDGASLVPLGRDLLVAYESRRRGAVPEWPPLPVQYIDYSLWQRELLGDPADPTSLISRQSAYWATELAGIPEVSPLPTDRPRPAAASFRGDTVEFSVSPDTRDRLAELARSRTATVSMVLQAALSLLLTRMGAGVDIVLGAPVAGRTDEALTDLVGYFANTWVLRVDTSGNPEFVELLDRVADKAINAYAQQDLPFESLVERLNPDRSTAHHPLFQTALILQHDPLPDPDLAQATIQELRIEPFPTSTGTARFDLSFTLTEHRGGLDGSIEYATDLFDRETVERMAARFTRVLELIAIDPTARLAEIDLIDHAEKALLLRLNDTEVPSEPGLTVVELFDRRVAATPDAVAVVCDGVAYTYRRLAADATALAGALAAHGVGPDDVVAVATERSFTLVVALVGVIRAGAAYLSIDLTHTSERLADILADARPSVLVTTTTARAGLSESTVPVIALDEPITPSAGATEPRKPRRDNLAYVIYTSGSTGRPKAVALTHGNLVDLVAKDNPLGSGRMLAHSSVAFDASVYELWPALLGGGGVVLATELTLSVTALTHWVNTWGVSSIFVTPSVLDVLIEQLDSIEPAALAGLEWLALGGEPFFSTAANRVRGALPAVRMLNGYGPSEATVYATAHVVDAGVLVGGRSVPVGRPIANVRAYVLDDRLQQAPVGVAGEIYLGGPGIARGYRDQPGLTAARFVADPFGPAGQRLYRTGDMVRLTSAHELEFVGRTDEQLKIRGFRVEPGEVAATVAAHPGVTGVAVTTAEFAAGEHLVAYVVGAGVEADAVREFTRTRLPEFMVPRAVMVVDHIPMTANGKLERAALPAPVLAAAQEYRAPEGARERAMAALFAEVLHTDRIGADDSFFELGGHSLSALRLTARIRAEFEVELPIRVIFEAPTVAKLVARLDERHDTADPFDVVLPLRATGTRQPIWCVHPGGGSSWCYSALAAHLDEHPIYGLQARGIDGLAQPAQSMAEMVADYLTQITRVQPTGPYVLLGYSFGGVVAHALAVAMRHRGLTVDMLIVIDTLPEFVVDEPGVWERLAEDGLRESRRAVRDVVGNLIDTDFIDTESVVEHMGTALQAVFLNNARLATAHTPTVFDGDAILFRSRPADGGQPGATLTDAWRGLITGSIHEFEIPAVHAAMVDREPSAMIGAIIARNSR</sequence>
<dbReference type="PROSITE" id="PS00455">
    <property type="entry name" value="AMP_BINDING"/>
    <property type="match status" value="3"/>
</dbReference>
<proteinExistence type="predicted"/>
<dbReference type="PROSITE" id="PS50075">
    <property type="entry name" value="CARRIER"/>
    <property type="match status" value="3"/>
</dbReference>
<dbReference type="NCBIfam" id="TIGR01733">
    <property type="entry name" value="AA-adenyl-dom"/>
    <property type="match status" value="3"/>
</dbReference>
<evidence type="ECO:0000313" key="7">
    <source>
        <dbReference type="Proteomes" id="UP000798951"/>
    </source>
</evidence>
<name>A0ABQ6YUE8_9NOCA</name>
<evidence type="ECO:0000256" key="1">
    <source>
        <dbReference type="ARBA" id="ARBA00001957"/>
    </source>
</evidence>
<dbReference type="Proteomes" id="UP000798951">
    <property type="component" value="Unassembled WGS sequence"/>
</dbReference>
<protein>
    <submittedName>
        <fullName evidence="6">Amino acid adenylation domain-containing protein</fullName>
    </submittedName>
</protein>
<dbReference type="CDD" id="cd19540">
    <property type="entry name" value="LCL_NRPS-like"/>
    <property type="match status" value="2"/>
</dbReference>
<keyword evidence="3" id="KW-0597">Phosphoprotein</keyword>
<dbReference type="SUPFAM" id="SSF53474">
    <property type="entry name" value="alpha/beta-Hydrolases"/>
    <property type="match status" value="1"/>
</dbReference>
<dbReference type="InterPro" id="IPR020806">
    <property type="entry name" value="PKS_PP-bd"/>
</dbReference>
<dbReference type="InterPro" id="IPR029058">
    <property type="entry name" value="AB_hydrolase_fold"/>
</dbReference>
<dbReference type="InterPro" id="IPR045851">
    <property type="entry name" value="AMP-bd_C_sf"/>
</dbReference>
<dbReference type="InterPro" id="IPR036736">
    <property type="entry name" value="ACP-like_sf"/>
</dbReference>
<dbReference type="SUPFAM" id="SSF53335">
    <property type="entry name" value="S-adenosyl-L-methionine-dependent methyltransferases"/>
    <property type="match status" value="1"/>
</dbReference>
<dbReference type="InterPro" id="IPR001031">
    <property type="entry name" value="Thioesterase"/>
</dbReference>
<gene>
    <name evidence="6" type="ORF">FNL39_101861</name>
</gene>
<dbReference type="InterPro" id="IPR025110">
    <property type="entry name" value="AMP-bd_C"/>
</dbReference>
<evidence type="ECO:0000313" key="6">
    <source>
        <dbReference type="EMBL" id="KAF0849422.1"/>
    </source>
</evidence>
<dbReference type="PANTHER" id="PTHR45527:SF1">
    <property type="entry name" value="FATTY ACID SYNTHASE"/>
    <property type="match status" value="1"/>
</dbReference>
<comment type="caution">
    <text evidence="6">The sequence shown here is derived from an EMBL/GenBank/DDBJ whole genome shotgun (WGS) entry which is preliminary data.</text>
</comment>
<feature type="domain" description="Carrier" evidence="5">
    <location>
        <begin position="3023"/>
        <end position="3098"/>
    </location>
</feature>
<dbReference type="Pfam" id="PF00501">
    <property type="entry name" value="AMP-binding"/>
    <property type="match status" value="3"/>
</dbReference>
<reference evidence="6 7" key="1">
    <citation type="submission" date="2019-07" db="EMBL/GenBank/DDBJ databases">
        <title>Genomic Encyclopedia of Type Strains, Phase IV (KMG-IV): sequencing the most valuable type-strain genomes for metagenomic binning, comparative biology and taxonomic classification.</title>
        <authorList>
            <person name="Goeker M."/>
        </authorList>
    </citation>
    <scope>NUCLEOTIDE SEQUENCE [LARGE SCALE GENOMIC DNA]</scope>
    <source>
        <strain evidence="6 7">DSM 44831</strain>
    </source>
</reference>
<dbReference type="Pfam" id="PF00668">
    <property type="entry name" value="Condensation"/>
    <property type="match status" value="2"/>
</dbReference>
<dbReference type="InterPro" id="IPR006162">
    <property type="entry name" value="Ppantetheine_attach_site"/>
</dbReference>
<evidence type="ECO:0000256" key="4">
    <source>
        <dbReference type="ARBA" id="ARBA00022737"/>
    </source>
</evidence>
<keyword evidence="7" id="KW-1185">Reference proteome</keyword>
<dbReference type="CDD" id="cd12117">
    <property type="entry name" value="A_NRPS_Srf_like"/>
    <property type="match status" value="1"/>
</dbReference>
<dbReference type="SMART" id="SM00823">
    <property type="entry name" value="PKS_PP"/>
    <property type="match status" value="3"/>
</dbReference>
<dbReference type="InterPro" id="IPR000873">
    <property type="entry name" value="AMP-dep_synth/lig_dom"/>
</dbReference>
<comment type="cofactor">
    <cofactor evidence="1">
        <name>pantetheine 4'-phosphate</name>
        <dbReference type="ChEBI" id="CHEBI:47942"/>
    </cofactor>
</comment>